<organism evidence="1 2">
    <name type="scientific">Streptomyces johnsoniae</name>
    <dbReference type="NCBI Taxonomy" id="3075532"/>
    <lineage>
        <taxon>Bacteria</taxon>
        <taxon>Bacillati</taxon>
        <taxon>Actinomycetota</taxon>
        <taxon>Actinomycetes</taxon>
        <taxon>Kitasatosporales</taxon>
        <taxon>Streptomycetaceae</taxon>
        <taxon>Streptomyces</taxon>
    </lineage>
</organism>
<name>A0ABU2S6X2_9ACTN</name>
<dbReference type="Proteomes" id="UP001183615">
    <property type="component" value="Unassembled WGS sequence"/>
</dbReference>
<keyword evidence="2" id="KW-1185">Reference proteome</keyword>
<protein>
    <submittedName>
        <fullName evidence="1">Uncharacterized protein</fullName>
    </submittedName>
</protein>
<sequence>MTPRPGSLNEFCWMDLKARDVPGTVTFFSEMLGRHFAVDEEDWRQATKITVDGHRIGG</sequence>
<accession>A0ABU2S6X2</accession>
<dbReference type="EMBL" id="JAVREV010000010">
    <property type="protein sequence ID" value="MDT0444670.1"/>
    <property type="molecule type" value="Genomic_DNA"/>
</dbReference>
<reference evidence="2" key="1">
    <citation type="submission" date="2023-07" db="EMBL/GenBank/DDBJ databases">
        <title>30 novel species of actinomycetes from the DSMZ collection.</title>
        <authorList>
            <person name="Nouioui I."/>
        </authorList>
    </citation>
    <scope>NUCLEOTIDE SEQUENCE [LARGE SCALE GENOMIC DNA]</scope>
    <source>
        <strain evidence="2">DSM 41886</strain>
    </source>
</reference>
<gene>
    <name evidence="1" type="ORF">RM779_18995</name>
</gene>
<proteinExistence type="predicted"/>
<evidence type="ECO:0000313" key="1">
    <source>
        <dbReference type="EMBL" id="MDT0444670.1"/>
    </source>
</evidence>
<dbReference type="RefSeq" id="WP_311618924.1">
    <property type="nucleotide sequence ID" value="NZ_JAVREV010000010.1"/>
</dbReference>
<evidence type="ECO:0000313" key="2">
    <source>
        <dbReference type="Proteomes" id="UP001183615"/>
    </source>
</evidence>
<comment type="caution">
    <text evidence="1">The sequence shown here is derived from an EMBL/GenBank/DDBJ whole genome shotgun (WGS) entry which is preliminary data.</text>
</comment>